<evidence type="ECO:0000313" key="1">
    <source>
        <dbReference type="EMBL" id="GAA5524938.1"/>
    </source>
</evidence>
<gene>
    <name evidence="1" type="ORF">Maes01_01497</name>
</gene>
<sequence length="108" mass="12989">MLHWFKLLDYWFSLIPFVDERFFQFEGVDLEEARYEIVDGGVRLTKIQSRLRQLMQWTFNPHPAVADHPYKEVILEYLAGFADRMDSLPEYPGELKQLWESVKSEYAR</sequence>
<name>A0ABP9WQR7_9GAMM</name>
<proteinExistence type="predicted"/>
<comment type="caution">
    <text evidence="1">The sequence shown here is derived from an EMBL/GenBank/DDBJ whole genome shotgun (WGS) entry which is preliminary data.</text>
</comment>
<accession>A0ABP9WQR7</accession>
<evidence type="ECO:0000313" key="2">
    <source>
        <dbReference type="Proteomes" id="UP001408594"/>
    </source>
</evidence>
<organism evidence="1 2">
    <name type="scientific">Microbulbifer aestuariivivens</name>
    <dbReference type="NCBI Taxonomy" id="1908308"/>
    <lineage>
        <taxon>Bacteria</taxon>
        <taxon>Pseudomonadati</taxon>
        <taxon>Pseudomonadota</taxon>
        <taxon>Gammaproteobacteria</taxon>
        <taxon>Cellvibrionales</taxon>
        <taxon>Microbulbiferaceae</taxon>
        <taxon>Microbulbifer</taxon>
    </lineage>
</organism>
<reference evidence="1 2" key="1">
    <citation type="submission" date="2024-02" db="EMBL/GenBank/DDBJ databases">
        <title>Microbulbifer aestuariivivens NBRC 112533.</title>
        <authorList>
            <person name="Ichikawa N."/>
            <person name="Katano-Makiyama Y."/>
            <person name="Hidaka K."/>
        </authorList>
    </citation>
    <scope>NUCLEOTIDE SEQUENCE [LARGE SCALE GENOMIC DNA]</scope>
    <source>
        <strain evidence="1 2">NBRC 112533</strain>
    </source>
</reference>
<evidence type="ECO:0008006" key="3">
    <source>
        <dbReference type="Google" id="ProtNLM"/>
    </source>
</evidence>
<keyword evidence="2" id="KW-1185">Reference proteome</keyword>
<dbReference type="Proteomes" id="UP001408594">
    <property type="component" value="Unassembled WGS sequence"/>
</dbReference>
<protein>
    <recommendedName>
        <fullName evidence="3">CdiI immunity protein domain-containing protein</fullName>
    </recommendedName>
</protein>
<dbReference type="EMBL" id="BAABRT010000009">
    <property type="protein sequence ID" value="GAA5524938.1"/>
    <property type="molecule type" value="Genomic_DNA"/>
</dbReference>